<sequence length="195" mass="21850">MAGGTPRLIVFAGHAGTGKTTLARMAVPRLHAMTGESFCVLDKDTVYGAFSSKVMGLLTGDPDDRDSPTYLEHLRDQEYSGLLDIARENLELGVNVVLVGPFSREVKSRRMFDAAALGTPAGSPIRVVWVALEEAEAKRRIVARGDHRDRYKLEHWDEYRVRRFDPDPAEYPALIRYDNTVRSAERFEALLARLC</sequence>
<dbReference type="Pfam" id="PF13671">
    <property type="entry name" value="AAA_33"/>
    <property type="match status" value="1"/>
</dbReference>
<reference evidence="1 2" key="1">
    <citation type="submission" date="2019-06" db="EMBL/GenBank/DDBJ databases">
        <title>Quisquiliibacterium sp. nov., isolated from a maize field.</title>
        <authorList>
            <person name="Lin S.-Y."/>
            <person name="Tsai C.-F."/>
            <person name="Young C.-C."/>
        </authorList>
    </citation>
    <scope>NUCLEOTIDE SEQUENCE [LARGE SCALE GENOMIC DNA]</scope>
    <source>
        <strain evidence="1 2">CC-CFT501</strain>
    </source>
</reference>
<organism evidence="1 2">
    <name type="scientific">Zeimonas arvi</name>
    <dbReference type="NCBI Taxonomy" id="2498847"/>
    <lineage>
        <taxon>Bacteria</taxon>
        <taxon>Pseudomonadati</taxon>
        <taxon>Pseudomonadota</taxon>
        <taxon>Betaproteobacteria</taxon>
        <taxon>Burkholderiales</taxon>
        <taxon>Burkholderiaceae</taxon>
        <taxon>Zeimonas</taxon>
    </lineage>
</organism>
<dbReference type="Proteomes" id="UP000321548">
    <property type="component" value="Unassembled WGS sequence"/>
</dbReference>
<name>A0A5C8P4J7_9BURK</name>
<dbReference type="EMBL" id="VDUY01000001">
    <property type="protein sequence ID" value="TXL68238.1"/>
    <property type="molecule type" value="Genomic_DNA"/>
</dbReference>
<protein>
    <submittedName>
        <fullName evidence="1">ATP-binding protein</fullName>
    </submittedName>
</protein>
<proteinExistence type="predicted"/>
<dbReference type="RefSeq" id="WP_147702379.1">
    <property type="nucleotide sequence ID" value="NZ_VDUY01000001.1"/>
</dbReference>
<keyword evidence="1" id="KW-0067">ATP-binding</keyword>
<comment type="caution">
    <text evidence="1">The sequence shown here is derived from an EMBL/GenBank/DDBJ whole genome shotgun (WGS) entry which is preliminary data.</text>
</comment>
<accession>A0A5C8P4J7</accession>
<dbReference type="AlphaFoldDB" id="A0A5C8P4J7"/>
<dbReference type="OrthoDB" id="198115at2"/>
<evidence type="ECO:0000313" key="1">
    <source>
        <dbReference type="EMBL" id="TXL68238.1"/>
    </source>
</evidence>
<dbReference type="GO" id="GO:0005524">
    <property type="term" value="F:ATP binding"/>
    <property type="evidence" value="ECO:0007669"/>
    <property type="project" value="UniProtKB-KW"/>
</dbReference>
<dbReference type="SUPFAM" id="SSF52540">
    <property type="entry name" value="P-loop containing nucleoside triphosphate hydrolases"/>
    <property type="match status" value="1"/>
</dbReference>
<keyword evidence="2" id="KW-1185">Reference proteome</keyword>
<evidence type="ECO:0000313" key="2">
    <source>
        <dbReference type="Proteomes" id="UP000321548"/>
    </source>
</evidence>
<gene>
    <name evidence="1" type="ORF">FHP08_00630</name>
</gene>
<dbReference type="Gene3D" id="3.40.50.300">
    <property type="entry name" value="P-loop containing nucleotide triphosphate hydrolases"/>
    <property type="match status" value="1"/>
</dbReference>
<keyword evidence="1" id="KW-0547">Nucleotide-binding</keyword>
<dbReference type="InterPro" id="IPR027417">
    <property type="entry name" value="P-loop_NTPase"/>
</dbReference>